<dbReference type="EMBL" id="JAJLJH010000001">
    <property type="protein sequence ID" value="MCK9685693.1"/>
    <property type="molecule type" value="Genomic_DNA"/>
</dbReference>
<accession>A0A9X1YJ48</accession>
<dbReference type="Proteomes" id="UP001139353">
    <property type="component" value="Unassembled WGS sequence"/>
</dbReference>
<dbReference type="Pfam" id="PF00171">
    <property type="entry name" value="Aldedh"/>
    <property type="match status" value="1"/>
</dbReference>
<feature type="domain" description="Aldehyde dehydrogenase" evidence="5">
    <location>
        <begin position="27"/>
        <end position="490"/>
    </location>
</feature>
<dbReference type="PROSITE" id="PS00687">
    <property type="entry name" value="ALDEHYDE_DEHYDR_GLU"/>
    <property type="match status" value="1"/>
</dbReference>
<evidence type="ECO:0000256" key="2">
    <source>
        <dbReference type="ARBA" id="ARBA00023002"/>
    </source>
</evidence>
<dbReference type="PANTHER" id="PTHR42804:SF1">
    <property type="entry name" value="ALDEHYDE DEHYDROGENASE-RELATED"/>
    <property type="match status" value="1"/>
</dbReference>
<keyword evidence="7" id="KW-1185">Reference proteome</keyword>
<dbReference type="InterPro" id="IPR015590">
    <property type="entry name" value="Aldehyde_DH_dom"/>
</dbReference>
<dbReference type="SUPFAM" id="SSF53720">
    <property type="entry name" value="ALDH-like"/>
    <property type="match status" value="1"/>
</dbReference>
<dbReference type="GO" id="GO:0016620">
    <property type="term" value="F:oxidoreductase activity, acting on the aldehyde or oxo group of donors, NAD or NADP as acceptor"/>
    <property type="evidence" value="ECO:0007669"/>
    <property type="project" value="InterPro"/>
</dbReference>
<dbReference type="PANTHER" id="PTHR42804">
    <property type="entry name" value="ALDEHYDE DEHYDROGENASE"/>
    <property type="match status" value="1"/>
</dbReference>
<evidence type="ECO:0000256" key="1">
    <source>
        <dbReference type="ARBA" id="ARBA00009986"/>
    </source>
</evidence>
<evidence type="ECO:0000256" key="3">
    <source>
        <dbReference type="PROSITE-ProRule" id="PRU10007"/>
    </source>
</evidence>
<dbReference type="FunFam" id="3.40.605.10:FF:000007">
    <property type="entry name" value="NAD/NADP-dependent betaine aldehyde dehydrogenase"/>
    <property type="match status" value="1"/>
</dbReference>
<dbReference type="CDD" id="cd07089">
    <property type="entry name" value="ALDH_CddD-AldA-like"/>
    <property type="match status" value="1"/>
</dbReference>
<proteinExistence type="inferred from homology"/>
<comment type="caution">
    <text evidence="6">The sequence shown here is derived from an EMBL/GenBank/DDBJ whole genome shotgun (WGS) entry which is preliminary data.</text>
</comment>
<dbReference type="Gene3D" id="3.40.605.10">
    <property type="entry name" value="Aldehyde Dehydrogenase, Chain A, domain 1"/>
    <property type="match status" value="1"/>
</dbReference>
<evidence type="ECO:0000259" key="5">
    <source>
        <dbReference type="Pfam" id="PF00171"/>
    </source>
</evidence>
<dbReference type="InterPro" id="IPR016163">
    <property type="entry name" value="Ald_DH_C"/>
</dbReference>
<evidence type="ECO:0000313" key="7">
    <source>
        <dbReference type="Proteomes" id="UP001139353"/>
    </source>
</evidence>
<feature type="active site" evidence="3">
    <location>
        <position position="265"/>
    </location>
</feature>
<organism evidence="6 7">
    <name type="scientific">Scleromatobacter humisilvae</name>
    <dbReference type="NCBI Taxonomy" id="2897159"/>
    <lineage>
        <taxon>Bacteria</taxon>
        <taxon>Pseudomonadati</taxon>
        <taxon>Pseudomonadota</taxon>
        <taxon>Betaproteobacteria</taxon>
        <taxon>Burkholderiales</taxon>
        <taxon>Sphaerotilaceae</taxon>
        <taxon>Scleromatobacter</taxon>
    </lineage>
</organism>
<protein>
    <submittedName>
        <fullName evidence="6">Aldehyde dehydrogenase family protein</fullName>
    </submittedName>
</protein>
<dbReference type="InterPro" id="IPR016161">
    <property type="entry name" value="Ald_DH/histidinol_DH"/>
</dbReference>
<dbReference type="RefSeq" id="WP_275681688.1">
    <property type="nucleotide sequence ID" value="NZ_JAJLJH010000001.1"/>
</dbReference>
<evidence type="ECO:0000313" key="6">
    <source>
        <dbReference type="EMBL" id="MCK9685693.1"/>
    </source>
</evidence>
<keyword evidence="2 4" id="KW-0560">Oxidoreductase</keyword>
<name>A0A9X1YJ48_9BURK</name>
<sequence length="496" mass="52721">MAFELPLKHPDALYIGGEFVTVAPGSREAVLNPSTEEVIGLAPVGGESEVRAAVGAARAAFDRGPWSRMSAAERCATLQRLHDILIGRVDEICRLITLEAGSVSSQTRGRQFDLPMKHFRWFLETAHRSPVTALPPELTPQPGGGRMLGSAFVVREPVGVVSAITPYNFPFFLDLVKIVPALVTGNTCVLKPSPYTPFEAMVLAEAAHEAGLPPGVLNVVTGGKEVGEFLTTDPMIDLVTFTGSDTVGAAIAAQCAPSLKRVLLELGGKSALIVREDADIDLAVNTALRGFTSHAGQGCAMNTRAVVHNAVRAEFTRRLVEKTKAVTVGDTLDPATQMGPLIREAARARTERFVEIGQDTKAALLAGGRRPAHLSRGFFHEPTLFGDVDSKSPLAQEEIFGPVGVVIGFESDDEAIAIANDSKFGLRGGIISKDVGRSWEMALQIRTGGVTLNGGAGTQLSNGPFGGMKRSGYGRELGDEGLHEYTQQKLIEIHAA</sequence>
<dbReference type="InterPro" id="IPR016162">
    <property type="entry name" value="Ald_DH_N"/>
</dbReference>
<comment type="similarity">
    <text evidence="1 4">Belongs to the aldehyde dehydrogenase family.</text>
</comment>
<reference evidence="6" key="1">
    <citation type="submission" date="2021-11" db="EMBL/GenBank/DDBJ databases">
        <title>BS-T2-15 a new species belonging to the Comamonadaceae family isolated from the soil of a French oak forest.</title>
        <authorList>
            <person name="Mieszkin S."/>
            <person name="Alain K."/>
        </authorList>
    </citation>
    <scope>NUCLEOTIDE SEQUENCE</scope>
    <source>
        <strain evidence="6">BS-T2-15</strain>
    </source>
</reference>
<gene>
    <name evidence="6" type="ORF">LPC04_08220</name>
</gene>
<dbReference type="AlphaFoldDB" id="A0A9X1YJ48"/>
<dbReference type="InterPro" id="IPR029510">
    <property type="entry name" value="Ald_DH_CS_GLU"/>
</dbReference>
<dbReference type="Gene3D" id="3.40.309.10">
    <property type="entry name" value="Aldehyde Dehydrogenase, Chain A, domain 2"/>
    <property type="match status" value="1"/>
</dbReference>
<evidence type="ECO:0000256" key="4">
    <source>
        <dbReference type="RuleBase" id="RU003345"/>
    </source>
</evidence>